<dbReference type="InterPro" id="IPR007704">
    <property type="entry name" value="PIG-M"/>
</dbReference>
<dbReference type="AlphaFoldDB" id="A0A9P5SDT7"/>
<dbReference type="SUPFAM" id="SSF46689">
    <property type="entry name" value="Homeodomain-like"/>
    <property type="match status" value="1"/>
</dbReference>
<accession>A0A9P5SDT7</accession>
<organism evidence="18 19">
    <name type="scientific">Podila minutissima</name>
    <dbReference type="NCBI Taxonomy" id="64525"/>
    <lineage>
        <taxon>Eukaryota</taxon>
        <taxon>Fungi</taxon>
        <taxon>Fungi incertae sedis</taxon>
        <taxon>Mucoromycota</taxon>
        <taxon>Mortierellomycotina</taxon>
        <taxon>Mortierellomycetes</taxon>
        <taxon>Mortierellales</taxon>
        <taxon>Mortierellaceae</taxon>
        <taxon>Podila</taxon>
    </lineage>
</organism>
<keyword evidence="5" id="KW-0337">GPI-anchor biosynthesis</keyword>
<dbReference type="GO" id="GO:0005789">
    <property type="term" value="C:endoplasmic reticulum membrane"/>
    <property type="evidence" value="ECO:0007669"/>
    <property type="project" value="UniProtKB-SubCell"/>
</dbReference>
<dbReference type="EMBL" id="JAAAUY010001031">
    <property type="protein sequence ID" value="KAF9324768.1"/>
    <property type="molecule type" value="Genomic_DNA"/>
</dbReference>
<comment type="function">
    <text evidence="12">Mannosyltransferase involved in glycosylphosphatidylinositol-anchor biosynthesis. Transfers the first alpha-1,4-mannose to GlcN-acyl-PI during GPI precursor assembly. Required for cell wall integrity.</text>
</comment>
<dbReference type="GO" id="GO:0004376">
    <property type="term" value="F:GPI mannosyltransferase activity"/>
    <property type="evidence" value="ECO:0007669"/>
    <property type="project" value="InterPro"/>
</dbReference>
<evidence type="ECO:0000256" key="5">
    <source>
        <dbReference type="ARBA" id="ARBA00022502"/>
    </source>
</evidence>
<evidence type="ECO:0000256" key="4">
    <source>
        <dbReference type="ARBA" id="ARBA00013797"/>
    </source>
</evidence>
<evidence type="ECO:0000256" key="9">
    <source>
        <dbReference type="ARBA" id="ARBA00022824"/>
    </source>
</evidence>
<keyword evidence="6" id="KW-0328">Glycosyltransferase</keyword>
<proteinExistence type="inferred from homology"/>
<evidence type="ECO:0000313" key="19">
    <source>
        <dbReference type="Proteomes" id="UP000696485"/>
    </source>
</evidence>
<evidence type="ECO:0000256" key="3">
    <source>
        <dbReference type="ARBA" id="ARBA00011071"/>
    </source>
</evidence>
<keyword evidence="15" id="KW-0175">Coiled coil</keyword>
<keyword evidence="10 17" id="KW-1133">Transmembrane helix</keyword>
<feature type="coiled-coil region" evidence="15">
    <location>
        <begin position="193"/>
        <end position="220"/>
    </location>
</feature>
<dbReference type="Proteomes" id="UP000696485">
    <property type="component" value="Unassembled WGS sequence"/>
</dbReference>
<evidence type="ECO:0000256" key="17">
    <source>
        <dbReference type="SAM" id="Phobius"/>
    </source>
</evidence>
<feature type="region of interest" description="Disordered" evidence="16">
    <location>
        <begin position="444"/>
        <end position="494"/>
    </location>
</feature>
<evidence type="ECO:0000256" key="14">
    <source>
        <dbReference type="ARBA" id="ARBA00032997"/>
    </source>
</evidence>
<comment type="pathway">
    <text evidence="2">Glycolipid biosynthesis; glycosylphosphatidylinositol-anchor biosynthesis.</text>
</comment>
<gene>
    <name evidence="18" type="ORF">BG006_000253</name>
</gene>
<dbReference type="GO" id="GO:0051751">
    <property type="term" value="F:alpha-1,4-mannosyltransferase activity"/>
    <property type="evidence" value="ECO:0007669"/>
    <property type="project" value="InterPro"/>
</dbReference>
<reference evidence="18" key="1">
    <citation type="journal article" date="2020" name="Fungal Divers.">
        <title>Resolving the Mortierellaceae phylogeny through synthesis of multi-gene phylogenetics and phylogenomics.</title>
        <authorList>
            <person name="Vandepol N."/>
            <person name="Liber J."/>
            <person name="Desiro A."/>
            <person name="Na H."/>
            <person name="Kennedy M."/>
            <person name="Barry K."/>
            <person name="Grigoriev I.V."/>
            <person name="Miller A.N."/>
            <person name="O'Donnell K."/>
            <person name="Stajich J.E."/>
            <person name="Bonito G."/>
        </authorList>
    </citation>
    <scope>NUCLEOTIDE SEQUENCE</scope>
    <source>
        <strain evidence="18">NVP1</strain>
    </source>
</reference>
<evidence type="ECO:0000256" key="15">
    <source>
        <dbReference type="SAM" id="Coils"/>
    </source>
</evidence>
<keyword evidence="7" id="KW-0808">Transferase</keyword>
<evidence type="ECO:0000256" key="16">
    <source>
        <dbReference type="SAM" id="MobiDB-lite"/>
    </source>
</evidence>
<evidence type="ECO:0000256" key="10">
    <source>
        <dbReference type="ARBA" id="ARBA00022989"/>
    </source>
</evidence>
<evidence type="ECO:0000256" key="8">
    <source>
        <dbReference type="ARBA" id="ARBA00022692"/>
    </source>
</evidence>
<evidence type="ECO:0000256" key="6">
    <source>
        <dbReference type="ARBA" id="ARBA00022676"/>
    </source>
</evidence>
<evidence type="ECO:0000256" key="1">
    <source>
        <dbReference type="ARBA" id="ARBA00004477"/>
    </source>
</evidence>
<evidence type="ECO:0000256" key="11">
    <source>
        <dbReference type="ARBA" id="ARBA00023136"/>
    </source>
</evidence>
<feature type="transmembrane region" description="Helical" evidence="17">
    <location>
        <begin position="237"/>
        <end position="259"/>
    </location>
</feature>
<comment type="subcellular location">
    <subcellularLocation>
        <location evidence="1">Endoplasmic reticulum membrane</location>
        <topology evidence="1">Multi-pass membrane protein</topology>
    </subcellularLocation>
</comment>
<comment type="caution">
    <text evidence="18">The sequence shown here is derived from an EMBL/GenBank/DDBJ whole genome shotgun (WGS) entry which is preliminary data.</text>
</comment>
<dbReference type="GO" id="GO:1990529">
    <property type="term" value="C:glycosylphosphatidylinositol-mannosyltransferase I complex"/>
    <property type="evidence" value="ECO:0007669"/>
    <property type="project" value="TreeGrafter"/>
</dbReference>
<name>A0A9P5SDT7_9FUNG</name>
<protein>
    <recommendedName>
        <fullName evidence="4">GPI mannosyltransferase 1</fullName>
    </recommendedName>
    <alternativeName>
        <fullName evidence="14">GPI mannosyltransferase I</fullName>
    </alternativeName>
    <alternativeName>
        <fullName evidence="13">Glycosylphosphatidylinositol-anchor biosynthesis protein 14</fullName>
    </alternativeName>
</protein>
<feature type="transmembrane region" description="Helical" evidence="17">
    <location>
        <begin position="12"/>
        <end position="31"/>
    </location>
</feature>
<evidence type="ECO:0000256" key="12">
    <source>
        <dbReference type="ARBA" id="ARBA00025399"/>
    </source>
</evidence>
<dbReference type="GO" id="GO:0006506">
    <property type="term" value="P:GPI anchor biosynthetic process"/>
    <property type="evidence" value="ECO:0007669"/>
    <property type="project" value="UniProtKB-KW"/>
</dbReference>
<evidence type="ECO:0000313" key="18">
    <source>
        <dbReference type="EMBL" id="KAF9324768.1"/>
    </source>
</evidence>
<keyword evidence="11 17" id="KW-0472">Membrane</keyword>
<sequence>MLRLPSLDITFTQLILASVALHAILLIYGHWQDTHLVVKYTDIDYVVFSDASRYLTQGLSPYRRATYRYTPLLAQLLMPNIYLHESFGKWVFTGADLVIGVLIQKILRLRGMSESRAVKFNALWLLNPMVANISTRGNAESVIGAMVLGSFYLVMTRRIRWGAFLYGLSVHFKTYPIIYSIALLVMMDDKYFANELSQQEQEEKEEKQKVVQEKRRKENVVVRTVKDLVDFVTWRRVQFGLISGGWFFLITGLMYYFYGYEFLFETYLYHVTRKDHRHNFSFWFYNIYLTFTSPTGTLVGVLTFVPQLALVLAIGCCFGKDIFFCAFLQTFAFVAWNKVCTAQYFMWYIVFLPLLIPCLAANPRLSLKRQGGRMLLGWVASQGLWLSQAYNLEFLGRNTFWNLFLASALMFGTNVWILVELITGAEYEPTSPQQHIRHPTRLDPQFQETIGPGPNLNPSAKHQPGRSGPDSKGESENDVNNNVPIATKVKRGSRGPYHEYKDKQWNDAVFDLTMNFGSMSVTEVANKHGINPRTARAKFAKYMEDPSKGFPVDKPRGGGAGRPALVQEEHTMFILEFFRDDPAKEMHLLQDAIKEKFGLEVSESTLNRHVKKNCSLSLQRRQPKLKAQFVDGNKEARKAQVEEWPCDETFLQKSVFIAEEGFNLYQRCLHGLCPKGGKTSKSKAGAKVTIGEGPHDRCTGIMEVLLWT</sequence>
<dbReference type="InterPro" id="IPR009057">
    <property type="entry name" value="Homeodomain-like_sf"/>
</dbReference>
<feature type="transmembrane region" description="Helical" evidence="17">
    <location>
        <begin position="308"/>
        <end position="333"/>
    </location>
</feature>
<keyword evidence="8 17" id="KW-0812">Transmembrane</keyword>
<dbReference type="PANTHER" id="PTHR12886">
    <property type="entry name" value="PIG-M MANNOSYLTRANSFERASE"/>
    <property type="match status" value="1"/>
</dbReference>
<evidence type="ECO:0000256" key="7">
    <source>
        <dbReference type="ARBA" id="ARBA00022679"/>
    </source>
</evidence>
<keyword evidence="9" id="KW-0256">Endoplasmic reticulum</keyword>
<dbReference type="Pfam" id="PF05007">
    <property type="entry name" value="Mannosyl_trans"/>
    <property type="match status" value="1"/>
</dbReference>
<evidence type="ECO:0000256" key="2">
    <source>
        <dbReference type="ARBA" id="ARBA00004687"/>
    </source>
</evidence>
<dbReference type="PANTHER" id="PTHR12886:SF0">
    <property type="entry name" value="GPI MANNOSYLTRANSFERASE 1"/>
    <property type="match status" value="1"/>
</dbReference>
<keyword evidence="19" id="KW-1185">Reference proteome</keyword>
<feature type="transmembrane region" description="Helical" evidence="17">
    <location>
        <begin position="163"/>
        <end position="187"/>
    </location>
</feature>
<comment type="similarity">
    <text evidence="3">Belongs to the PIGM family.</text>
</comment>
<feature type="transmembrane region" description="Helical" evidence="17">
    <location>
        <begin position="280"/>
        <end position="302"/>
    </location>
</feature>
<feature type="transmembrane region" description="Helical" evidence="17">
    <location>
        <begin position="345"/>
        <end position="363"/>
    </location>
</feature>
<evidence type="ECO:0000256" key="13">
    <source>
        <dbReference type="ARBA" id="ARBA00030167"/>
    </source>
</evidence>